<dbReference type="Gene3D" id="3.90.550.10">
    <property type="entry name" value="Spore Coat Polysaccharide Biosynthesis Protein SpsA, Chain A"/>
    <property type="match status" value="1"/>
</dbReference>
<dbReference type="Pfam" id="PF00535">
    <property type="entry name" value="Glycos_transf_2"/>
    <property type="match status" value="1"/>
</dbReference>
<dbReference type="InterPro" id="IPR029044">
    <property type="entry name" value="Nucleotide-diphossugar_trans"/>
</dbReference>
<accession>A0ABX7XFF0</accession>
<evidence type="ECO:0000313" key="3">
    <source>
        <dbReference type="Proteomes" id="UP000672011"/>
    </source>
</evidence>
<dbReference type="PANTHER" id="PTHR10859">
    <property type="entry name" value="GLYCOSYL TRANSFERASE"/>
    <property type="match status" value="1"/>
</dbReference>
<gene>
    <name evidence="2" type="ORF">J9309_05055</name>
</gene>
<keyword evidence="2" id="KW-0808">Transferase</keyword>
<dbReference type="GO" id="GO:0016757">
    <property type="term" value="F:glycosyltransferase activity"/>
    <property type="evidence" value="ECO:0007669"/>
    <property type="project" value="UniProtKB-KW"/>
</dbReference>
<evidence type="ECO:0000259" key="1">
    <source>
        <dbReference type="Pfam" id="PF00535"/>
    </source>
</evidence>
<proteinExistence type="predicted"/>
<keyword evidence="2" id="KW-0328">Glycosyltransferase</keyword>
<dbReference type="Proteomes" id="UP000672011">
    <property type="component" value="Chromosome"/>
</dbReference>
<feature type="domain" description="Glycosyltransferase 2-like" evidence="1">
    <location>
        <begin position="6"/>
        <end position="173"/>
    </location>
</feature>
<protein>
    <submittedName>
        <fullName evidence="2">Glycosyltransferase</fullName>
        <ecNumber evidence="2">2.4.-.-</ecNumber>
    </submittedName>
</protein>
<dbReference type="RefSeq" id="WP_230477448.1">
    <property type="nucleotide sequence ID" value="NZ_CP072842.1"/>
</dbReference>
<reference evidence="2 3" key="1">
    <citation type="journal article" date="2021" name="Int. J. Syst. Evol. Microbiol.">
        <title>Faecalibacter bovis sp. nov., isolated from cow faeces.</title>
        <authorList>
            <person name="Li F."/>
            <person name="Zhao W."/>
            <person name="Hong Q."/>
            <person name="Shao Q."/>
            <person name="Song J."/>
            <person name="Yang S."/>
        </authorList>
    </citation>
    <scope>NUCLEOTIDE SEQUENCE [LARGE SCALE GENOMIC DNA]</scope>
    <source>
        <strain evidence="2 3">ZY171143</strain>
    </source>
</reference>
<sequence>MPTIAIIIPCYNEELRLSKNNIQDLINGNKNIKIYFANDGSTDNTKNLIDEICAEIPNCYAIHFMQNEGKSKTIYKAVHQLNAQNQFDYIGYFDADFSTPSNELLKLIHQLEIHQPNFIFASRIKTLNATINRKVHRHFIGRAILTIINIKHHLGIYDTQCGCKIFSKQMINEAFKDKFFTTWLFDVEVFVRLKNKNLLNQGTEFPIKEWYDVEGSKLKFTHFFKIFKEIIILYTKYK</sequence>
<reference evidence="3" key="2">
    <citation type="submission" date="2021-04" db="EMBL/GenBank/DDBJ databases">
        <title>Taxonomy of Flavobacteriaceae bacterium ZY171143.</title>
        <authorList>
            <person name="Li F."/>
        </authorList>
    </citation>
    <scope>NUCLEOTIDE SEQUENCE [LARGE SCALE GENOMIC DNA]</scope>
    <source>
        <strain evidence="3">ZY171143</strain>
    </source>
</reference>
<name>A0ABX7XFF0_9FLAO</name>
<dbReference type="PANTHER" id="PTHR10859:SF91">
    <property type="entry name" value="DOLICHYL-PHOSPHATE BETA-GLUCOSYLTRANSFERASE"/>
    <property type="match status" value="1"/>
</dbReference>
<evidence type="ECO:0000313" key="2">
    <source>
        <dbReference type="EMBL" id="QTV06687.1"/>
    </source>
</evidence>
<dbReference type="EC" id="2.4.-.-" evidence="2"/>
<keyword evidence="3" id="KW-1185">Reference proteome</keyword>
<dbReference type="SUPFAM" id="SSF53448">
    <property type="entry name" value="Nucleotide-diphospho-sugar transferases"/>
    <property type="match status" value="1"/>
</dbReference>
<dbReference type="EMBL" id="CP072842">
    <property type="protein sequence ID" value="QTV06687.1"/>
    <property type="molecule type" value="Genomic_DNA"/>
</dbReference>
<dbReference type="InterPro" id="IPR001173">
    <property type="entry name" value="Glyco_trans_2-like"/>
</dbReference>
<organism evidence="2 3">
    <name type="scientific">Faecalibacter bovis</name>
    <dbReference type="NCBI Taxonomy" id="2898187"/>
    <lineage>
        <taxon>Bacteria</taxon>
        <taxon>Pseudomonadati</taxon>
        <taxon>Bacteroidota</taxon>
        <taxon>Flavobacteriia</taxon>
        <taxon>Flavobacteriales</taxon>
        <taxon>Weeksellaceae</taxon>
        <taxon>Faecalibacter</taxon>
    </lineage>
</organism>